<name>A0A482MSA0_9CAUD</name>
<accession>A0A482MSA0</accession>
<evidence type="ECO:0000313" key="2">
    <source>
        <dbReference type="Proteomes" id="UP000306560"/>
    </source>
</evidence>
<keyword evidence="2" id="KW-1185">Reference proteome</keyword>
<evidence type="ECO:0000313" key="1">
    <source>
        <dbReference type="EMBL" id="QBQ76528.1"/>
    </source>
</evidence>
<sequence length="70" mass="8402">MTQEEKDILIQNAYLLFSSEEILFNQLSKLWKVSEEEAKEKFYSGITEDYKSFLGEVLRDRHVYLRNYAC</sequence>
<gene>
    <name evidence="1" type="ORF">WFI101126_00100</name>
</gene>
<organism evidence="1 2">
    <name type="scientific">Escherichia phage vB_EcoP_WFI101126</name>
    <dbReference type="NCBI Taxonomy" id="2508203"/>
    <lineage>
        <taxon>Viruses</taxon>
        <taxon>Duplodnaviria</taxon>
        <taxon>Heunggongvirae</taxon>
        <taxon>Uroviricota</taxon>
        <taxon>Caudoviricetes</taxon>
        <taxon>Mktvariviridae</taxon>
        <taxon>Gordonclarkvirinae</taxon>
        <taxon>Kuravirus</taxon>
        <taxon>Kuravirus WFI101126</taxon>
    </lineage>
</organism>
<protein>
    <submittedName>
        <fullName evidence="1">Uncharacterized protein</fullName>
    </submittedName>
</protein>
<reference evidence="1 2" key="1">
    <citation type="submission" date="2019-01" db="EMBL/GenBank/DDBJ databases">
        <title>Still something new to discover - new insights into E. coli phage diversity and taxonomy.</title>
        <authorList>
            <person name="Korf I.H.E."/>
            <person name="Adriaennsens E."/>
            <person name="Dreiseikelmann B."/>
            <person name="Kropinski A."/>
            <person name="Nimtz M."/>
            <person name="Meier-Kolthoff J.P."/>
            <person name="Rohde M."/>
            <person name="van Raaij M."/>
            <person name="Wittmann J."/>
        </authorList>
    </citation>
    <scope>NUCLEOTIDE SEQUENCE [LARGE SCALE GENOMIC DNA]</scope>
</reference>
<proteinExistence type="predicted"/>
<dbReference type="Proteomes" id="UP000306560">
    <property type="component" value="Segment"/>
</dbReference>
<dbReference type="EMBL" id="MK373770">
    <property type="protein sequence ID" value="QBQ76528.1"/>
    <property type="molecule type" value="Genomic_DNA"/>
</dbReference>